<feature type="compositionally biased region" description="Polar residues" evidence="5">
    <location>
        <begin position="23"/>
        <end position="37"/>
    </location>
</feature>
<dbReference type="GO" id="GO:0008324">
    <property type="term" value="F:monoatomic cation transmembrane transporter activity"/>
    <property type="evidence" value="ECO:0007669"/>
    <property type="project" value="InterPro"/>
</dbReference>
<dbReference type="SUPFAM" id="SSF161111">
    <property type="entry name" value="Cation efflux protein transmembrane domain-like"/>
    <property type="match status" value="1"/>
</dbReference>
<feature type="transmembrane region" description="Helical" evidence="6">
    <location>
        <begin position="297"/>
        <end position="315"/>
    </location>
</feature>
<dbReference type="InterPro" id="IPR027469">
    <property type="entry name" value="Cation_efflux_TMD_sf"/>
</dbReference>
<dbReference type="AlphaFoldDB" id="A0A2U9A2V9"/>
<reference evidence="7" key="1">
    <citation type="submission" date="2018-02" db="EMBL/GenBank/DDBJ databases">
        <title>Compatibility and mobilisation of RepAci1 and RepAci2 plasmids carrying antibiotic resistance genes.</title>
        <authorList>
            <person name="Blackwell G.A."/>
            <person name="Hall R.M."/>
        </authorList>
    </citation>
    <scope>NUCLEOTIDE SEQUENCE</scope>
    <source>
        <strain evidence="7">SGH9601</strain>
        <plasmid evidence="7">pS21-2</plasmid>
    </source>
</reference>
<feature type="region of interest" description="Disordered" evidence="5">
    <location>
        <begin position="1"/>
        <end position="82"/>
    </location>
</feature>
<evidence type="ECO:0000256" key="1">
    <source>
        <dbReference type="ARBA" id="ARBA00004141"/>
    </source>
</evidence>
<feature type="transmembrane region" description="Helical" evidence="6">
    <location>
        <begin position="327"/>
        <end position="346"/>
    </location>
</feature>
<keyword evidence="7" id="KW-0614">Plasmid</keyword>
<dbReference type="InterPro" id="IPR006121">
    <property type="entry name" value="HMA_dom"/>
</dbReference>
<keyword evidence="2 6" id="KW-0812">Transmembrane</keyword>
<accession>A0A2U9A2V9</accession>
<feature type="compositionally biased region" description="Polar residues" evidence="5">
    <location>
        <begin position="45"/>
        <end position="57"/>
    </location>
</feature>
<dbReference type="GO" id="GO:0046872">
    <property type="term" value="F:metal ion binding"/>
    <property type="evidence" value="ECO:0007669"/>
    <property type="project" value="InterPro"/>
</dbReference>
<keyword evidence="3 6" id="KW-1133">Transmembrane helix</keyword>
<geneLocation type="plasmid" evidence="7">
    <name>pS21-2</name>
</geneLocation>
<dbReference type="EMBL" id="MG954377">
    <property type="protein sequence ID" value="AWO68549.1"/>
    <property type="molecule type" value="Genomic_DNA"/>
</dbReference>
<dbReference type="InterPro" id="IPR058533">
    <property type="entry name" value="Cation_efflux_TM"/>
</dbReference>
<feature type="compositionally biased region" description="Polar residues" evidence="5">
    <location>
        <begin position="65"/>
        <end position="82"/>
    </location>
</feature>
<dbReference type="GO" id="GO:0006829">
    <property type="term" value="P:zinc ion transport"/>
    <property type="evidence" value="ECO:0007669"/>
    <property type="project" value="UniProtKB-KW"/>
</dbReference>
<evidence type="ECO:0000256" key="2">
    <source>
        <dbReference type="ARBA" id="ARBA00022692"/>
    </source>
</evidence>
<dbReference type="Gene3D" id="3.30.70.100">
    <property type="match status" value="1"/>
</dbReference>
<dbReference type="Gene3D" id="1.20.1510.10">
    <property type="entry name" value="Cation efflux protein transmembrane domain"/>
    <property type="match status" value="1"/>
</dbReference>
<evidence type="ECO:0000256" key="4">
    <source>
        <dbReference type="ARBA" id="ARBA00023136"/>
    </source>
</evidence>
<organism evidence="7">
    <name type="scientific">Acinetobacter baumannii</name>
    <dbReference type="NCBI Taxonomy" id="470"/>
    <lineage>
        <taxon>Bacteria</taxon>
        <taxon>Pseudomonadati</taxon>
        <taxon>Pseudomonadota</taxon>
        <taxon>Gammaproteobacteria</taxon>
        <taxon>Moraxellales</taxon>
        <taxon>Moraxellaceae</taxon>
        <taxon>Acinetobacter</taxon>
        <taxon>Acinetobacter calcoaceticus/baumannii complex</taxon>
    </lineage>
</organism>
<feature type="transmembrane region" description="Helical" evidence="6">
    <location>
        <begin position="352"/>
        <end position="373"/>
    </location>
</feature>
<protein>
    <submittedName>
        <fullName evidence="7">Cation efflux superfamily</fullName>
    </submittedName>
</protein>
<evidence type="ECO:0000256" key="5">
    <source>
        <dbReference type="SAM" id="MobiDB-lite"/>
    </source>
</evidence>
<dbReference type="Pfam" id="PF00403">
    <property type="entry name" value="HMA"/>
    <property type="match status" value="1"/>
</dbReference>
<keyword evidence="4 6" id="KW-0472">Membrane</keyword>
<dbReference type="Pfam" id="PF01545">
    <property type="entry name" value="Cation_efflux"/>
    <property type="match status" value="1"/>
</dbReference>
<dbReference type="InterPro" id="IPR036163">
    <property type="entry name" value="HMA_dom_sf"/>
</dbReference>
<feature type="transmembrane region" description="Helical" evidence="6">
    <location>
        <begin position="413"/>
        <end position="431"/>
    </location>
</feature>
<proteinExistence type="predicted"/>
<evidence type="ECO:0000256" key="6">
    <source>
        <dbReference type="SAM" id="Phobius"/>
    </source>
</evidence>
<feature type="transmembrane region" description="Helical" evidence="6">
    <location>
        <begin position="385"/>
        <end position="407"/>
    </location>
</feature>
<name>A0A2U9A2V9_ACIBA</name>
<feature type="transmembrane region" description="Helical" evidence="6">
    <location>
        <begin position="266"/>
        <end position="291"/>
    </location>
</feature>
<dbReference type="SUPFAM" id="SSF55008">
    <property type="entry name" value="HMA, heavy metal-associated domain"/>
    <property type="match status" value="2"/>
</dbReference>
<dbReference type="GO" id="GO:0016020">
    <property type="term" value="C:membrane"/>
    <property type="evidence" value="ECO:0007669"/>
    <property type="project" value="UniProtKB-SubCell"/>
</dbReference>
<dbReference type="PROSITE" id="PS50846">
    <property type="entry name" value="HMA_2"/>
    <property type="match status" value="1"/>
</dbReference>
<comment type="subcellular location">
    <subcellularLocation>
        <location evidence="1">Membrane</location>
        <topology evidence="1">Multi-pass membrane protein</topology>
    </subcellularLocation>
</comment>
<evidence type="ECO:0000313" key="7">
    <source>
        <dbReference type="EMBL" id="AWO68549.1"/>
    </source>
</evidence>
<evidence type="ECO:0000256" key="3">
    <source>
        <dbReference type="ARBA" id="ARBA00022989"/>
    </source>
</evidence>
<sequence length="438" mass="46980">MTMGTSMSGCGCNKESSCEDTKQNQNESEANSGNSKDLTTEESKSSCCGNEEVPQQSKPDEKDSCASTQPCSTQSNSCCGPNSISSPETVNDNEGVATFISDYNIPKMDCSAEEQMVRMTLSSLLNVKRLVFDLPNRNLKVMHNGESNEITAKLEALGFGAKLNKTEAYVNKEHAKEISTFLIPKMDCSAEEQMVRMALSPVNEVKGLTFDLPNRKLKVFHNDGLNEITSKLEALGFGAKLESTAASVGEMPEKADTSEQAKVLKILLAINAALFVIEFISGLIAASTGLIADSLDMFADAAVYGIALYAVGKAAKYQVKAAHFAGWIQLFLAITVIVDVIRRFILGSEPESLLMIVIGFFALIANVACLYLISGHKDGGAHMKASWIFSANDVIVNLGVIIAGFLVALTGSAYPDLIIGIIVSLFVLNGARKILALK</sequence>